<dbReference type="Gene3D" id="3.30.70.270">
    <property type="match status" value="2"/>
</dbReference>
<reference evidence="3" key="1">
    <citation type="journal article" date="2012" name="Nature">
        <title>The tomato genome sequence provides insights into fleshy fruit evolution.</title>
        <authorList>
            <consortium name="Tomato Genome Consortium"/>
        </authorList>
    </citation>
    <scope>NUCLEOTIDE SEQUENCE [LARGE SCALE GENOMIC DNA]</scope>
    <source>
        <strain evidence="3">cv. Heinz 1706</strain>
    </source>
</reference>
<dbReference type="Pfam" id="PF17919">
    <property type="entry name" value="RT_RNaseH_2"/>
    <property type="match status" value="1"/>
</dbReference>
<sequence>MDIPKGYYQVRIVEGDELKTVVCVPFVLTNAPATLCTLLNKILQPYLDQFVVVYLDDVVIYSNTLAEDVEHPRKVFQLYVKREKCDFPQHEVHVLVHAISQGKLRMDEAKIRAIQEWEAAMKMTELRSFHGLANYYRRSISSYSDKASPLTELLKNNKPWAWSKECQKEFEDLKAAISKEPVLRLPDFSKTLKRHTDAS</sequence>
<dbReference type="AlphaFoldDB" id="A0A3Q7EXY2"/>
<name>A0A3Q7EXY2_SOLLC</name>
<organism evidence="3">
    <name type="scientific">Solanum lycopersicum</name>
    <name type="common">Tomato</name>
    <name type="synonym">Lycopersicon esculentum</name>
    <dbReference type="NCBI Taxonomy" id="4081"/>
    <lineage>
        <taxon>Eukaryota</taxon>
        <taxon>Viridiplantae</taxon>
        <taxon>Streptophyta</taxon>
        <taxon>Embryophyta</taxon>
        <taxon>Tracheophyta</taxon>
        <taxon>Spermatophyta</taxon>
        <taxon>Magnoliopsida</taxon>
        <taxon>eudicotyledons</taxon>
        <taxon>Gunneridae</taxon>
        <taxon>Pentapetalae</taxon>
        <taxon>asterids</taxon>
        <taxon>lamiids</taxon>
        <taxon>Solanales</taxon>
        <taxon>Solanaceae</taxon>
        <taxon>Solanoideae</taxon>
        <taxon>Solaneae</taxon>
        <taxon>Solanum</taxon>
        <taxon>Solanum subgen. Lycopersicon</taxon>
    </lineage>
</organism>
<dbReference type="InterPro" id="IPR051320">
    <property type="entry name" value="Viral_Replic_Matur_Polypro"/>
</dbReference>
<evidence type="ECO:0000313" key="3">
    <source>
        <dbReference type="EnsemblPlants" id="Solyc02g055445.1.1"/>
    </source>
</evidence>
<protein>
    <submittedName>
        <fullName evidence="3">Uncharacterized protein</fullName>
    </submittedName>
</protein>
<dbReference type="InterPro" id="IPR043502">
    <property type="entry name" value="DNA/RNA_pol_sf"/>
</dbReference>
<dbReference type="PANTHER" id="PTHR33064:SF40">
    <property type="entry name" value="REVERSE TRANSCRIPTASE_RETROTRANSPOSON-DERIVED PROTEIN RNASE H-LIKE DOMAIN-CONTAINING PROTEIN"/>
    <property type="match status" value="1"/>
</dbReference>
<dbReference type="CDD" id="cd01647">
    <property type="entry name" value="RT_LTR"/>
    <property type="match status" value="1"/>
</dbReference>
<proteinExistence type="predicted"/>
<feature type="domain" description="Reverse transcriptase/retrotransposon-derived protein RNase H-like" evidence="2">
    <location>
        <begin position="162"/>
        <end position="199"/>
    </location>
</feature>
<accession>A0A3Q7EXY2</accession>
<dbReference type="SUPFAM" id="SSF56672">
    <property type="entry name" value="DNA/RNA polymerases"/>
    <property type="match status" value="1"/>
</dbReference>
<dbReference type="Gramene" id="Solyc02g055445.1.1">
    <property type="protein sequence ID" value="Solyc02g055445.1.1"/>
    <property type="gene ID" value="Solyc02g055445.1"/>
</dbReference>
<dbReference type="FunFam" id="3.30.70.270:FF:000020">
    <property type="entry name" value="Transposon Tf2-6 polyprotein-like Protein"/>
    <property type="match status" value="1"/>
</dbReference>
<dbReference type="OMA" id="VHAISQG"/>
<reference evidence="3" key="2">
    <citation type="submission" date="2019-01" db="UniProtKB">
        <authorList>
            <consortium name="EnsemblPlants"/>
        </authorList>
    </citation>
    <scope>IDENTIFICATION</scope>
    <source>
        <strain evidence="3">cv. Heinz 1706</strain>
    </source>
</reference>
<dbReference type="InParanoid" id="A0A3Q7EXY2"/>
<evidence type="ECO:0000259" key="1">
    <source>
        <dbReference type="Pfam" id="PF00078"/>
    </source>
</evidence>
<dbReference type="STRING" id="4081.A0A3Q7EXY2"/>
<dbReference type="PANTHER" id="PTHR33064">
    <property type="entry name" value="POL PROTEIN"/>
    <property type="match status" value="1"/>
</dbReference>
<dbReference type="Pfam" id="PF00078">
    <property type="entry name" value="RVT_1"/>
    <property type="match status" value="1"/>
</dbReference>
<feature type="domain" description="Reverse transcriptase" evidence="1">
    <location>
        <begin position="6"/>
        <end position="95"/>
    </location>
</feature>
<evidence type="ECO:0000313" key="4">
    <source>
        <dbReference type="Proteomes" id="UP000004994"/>
    </source>
</evidence>
<dbReference type="Proteomes" id="UP000004994">
    <property type="component" value="Chromosome 2"/>
</dbReference>
<dbReference type="InterPro" id="IPR043128">
    <property type="entry name" value="Rev_trsase/Diguanyl_cyclase"/>
</dbReference>
<dbReference type="InterPro" id="IPR041577">
    <property type="entry name" value="RT_RNaseH_2"/>
</dbReference>
<dbReference type="InterPro" id="IPR000477">
    <property type="entry name" value="RT_dom"/>
</dbReference>
<keyword evidence="4" id="KW-1185">Reference proteome</keyword>
<dbReference type="EnsemblPlants" id="Solyc02g055445.1.1">
    <property type="protein sequence ID" value="Solyc02g055445.1.1"/>
    <property type="gene ID" value="Solyc02g055445.1"/>
</dbReference>
<evidence type="ECO:0000259" key="2">
    <source>
        <dbReference type="Pfam" id="PF17919"/>
    </source>
</evidence>